<proteinExistence type="inferred from homology"/>
<dbReference type="GO" id="GO:0016887">
    <property type="term" value="F:ATP hydrolysis activity"/>
    <property type="evidence" value="ECO:0007669"/>
    <property type="project" value="InterPro"/>
</dbReference>
<name>A0AAP2W8C4_9EURY</name>
<dbReference type="FunFam" id="3.40.50.300:FF:000020">
    <property type="entry name" value="Amino acid ABC transporter ATP-binding component"/>
    <property type="match status" value="1"/>
</dbReference>
<dbReference type="PANTHER" id="PTHR43166">
    <property type="entry name" value="AMINO ACID IMPORT ATP-BINDING PROTEIN"/>
    <property type="match status" value="1"/>
</dbReference>
<reference evidence="10 11" key="1">
    <citation type="submission" date="2017-11" db="EMBL/GenBank/DDBJ databases">
        <title>Isolation and Characterization of Family Methanocellaceae Species from Potential Methane Hydrate Area Offshore Southwestern Taiwan.</title>
        <authorList>
            <person name="Zhang W.-L."/>
            <person name="Chen W.-C."/>
            <person name="Lai M.-C."/>
            <person name="Chen S.-C."/>
        </authorList>
    </citation>
    <scope>NUCLEOTIDE SEQUENCE [LARGE SCALE GENOMIC DNA]</scope>
    <source>
        <strain evidence="10 11">CWC-04</strain>
    </source>
</reference>
<evidence type="ECO:0000256" key="5">
    <source>
        <dbReference type="ARBA" id="ARBA00022741"/>
    </source>
</evidence>
<comment type="similarity">
    <text evidence="2">Belongs to the ABC transporter superfamily.</text>
</comment>
<evidence type="ECO:0000259" key="9">
    <source>
        <dbReference type="PROSITE" id="PS50893"/>
    </source>
</evidence>
<dbReference type="AlphaFoldDB" id="A0AAP2W8C4"/>
<dbReference type="InterPro" id="IPR027417">
    <property type="entry name" value="P-loop_NTPase"/>
</dbReference>
<dbReference type="GO" id="GO:0005524">
    <property type="term" value="F:ATP binding"/>
    <property type="evidence" value="ECO:0007669"/>
    <property type="project" value="UniProtKB-KW"/>
</dbReference>
<dbReference type="PROSITE" id="PS00211">
    <property type="entry name" value="ABC_TRANSPORTER_1"/>
    <property type="match status" value="1"/>
</dbReference>
<dbReference type="InterPro" id="IPR003593">
    <property type="entry name" value="AAA+_ATPase"/>
</dbReference>
<dbReference type="RefSeq" id="WP_230743019.1">
    <property type="nucleotide sequence ID" value="NZ_PGCK01000013.1"/>
</dbReference>
<evidence type="ECO:0000256" key="1">
    <source>
        <dbReference type="ARBA" id="ARBA00004202"/>
    </source>
</evidence>
<dbReference type="EMBL" id="PGCK01000013">
    <property type="protein sequence ID" value="MCD1296084.1"/>
    <property type="molecule type" value="Genomic_DNA"/>
</dbReference>
<dbReference type="CDD" id="cd03262">
    <property type="entry name" value="ABC_HisP_GlnQ"/>
    <property type="match status" value="1"/>
</dbReference>
<evidence type="ECO:0000256" key="7">
    <source>
        <dbReference type="ARBA" id="ARBA00022970"/>
    </source>
</evidence>
<dbReference type="SMART" id="SM00382">
    <property type="entry name" value="AAA"/>
    <property type="match status" value="1"/>
</dbReference>
<dbReference type="InterPro" id="IPR017871">
    <property type="entry name" value="ABC_transporter-like_CS"/>
</dbReference>
<evidence type="ECO:0000256" key="6">
    <source>
        <dbReference type="ARBA" id="ARBA00022840"/>
    </source>
</evidence>
<comment type="subcellular location">
    <subcellularLocation>
        <location evidence="1">Cell membrane</location>
        <topology evidence="1">Peripheral membrane protein</topology>
    </subcellularLocation>
</comment>
<keyword evidence="4" id="KW-1003">Cell membrane</keyword>
<dbReference type="PROSITE" id="PS50893">
    <property type="entry name" value="ABC_TRANSPORTER_2"/>
    <property type="match status" value="1"/>
</dbReference>
<dbReference type="InterPro" id="IPR003439">
    <property type="entry name" value="ABC_transporter-like_ATP-bd"/>
</dbReference>
<dbReference type="Pfam" id="PF00005">
    <property type="entry name" value="ABC_tran"/>
    <property type="match status" value="1"/>
</dbReference>
<evidence type="ECO:0000313" key="10">
    <source>
        <dbReference type="EMBL" id="MCD1296084.1"/>
    </source>
</evidence>
<protein>
    <submittedName>
        <fullName evidence="10">Glutamine ABC transporter ATP-binding protein</fullName>
    </submittedName>
</protein>
<keyword evidence="3" id="KW-0813">Transport</keyword>
<dbReference type="GO" id="GO:0015424">
    <property type="term" value="F:ABC-type amino acid transporter activity"/>
    <property type="evidence" value="ECO:0007669"/>
    <property type="project" value="InterPro"/>
</dbReference>
<keyword evidence="8" id="KW-0472">Membrane</keyword>
<feature type="domain" description="ABC transporter" evidence="9">
    <location>
        <begin position="2"/>
        <end position="236"/>
    </location>
</feature>
<evidence type="ECO:0000256" key="4">
    <source>
        <dbReference type="ARBA" id="ARBA00022475"/>
    </source>
</evidence>
<dbReference type="Gene3D" id="3.40.50.300">
    <property type="entry name" value="P-loop containing nucleotide triphosphate hydrolases"/>
    <property type="match status" value="1"/>
</dbReference>
<evidence type="ECO:0000313" key="11">
    <source>
        <dbReference type="Proteomes" id="UP001320159"/>
    </source>
</evidence>
<gene>
    <name evidence="10" type="primary">glnQ</name>
    <name evidence="10" type="ORF">CUJ83_13860</name>
</gene>
<dbReference type="SUPFAM" id="SSF52540">
    <property type="entry name" value="P-loop containing nucleoside triphosphate hydrolases"/>
    <property type="match status" value="1"/>
</dbReference>
<dbReference type="GO" id="GO:0005886">
    <property type="term" value="C:plasma membrane"/>
    <property type="evidence" value="ECO:0007669"/>
    <property type="project" value="UniProtKB-SubCell"/>
</dbReference>
<dbReference type="Proteomes" id="UP001320159">
    <property type="component" value="Unassembled WGS sequence"/>
</dbReference>
<keyword evidence="5" id="KW-0547">Nucleotide-binding</keyword>
<keyword evidence="11" id="KW-1185">Reference proteome</keyword>
<dbReference type="PANTHER" id="PTHR43166:SF9">
    <property type="entry name" value="GLUTAMATE_ASPARTATE IMPORT ATP-BINDING PROTEIN GLTL"/>
    <property type="match status" value="1"/>
</dbReference>
<keyword evidence="6 10" id="KW-0067">ATP-binding</keyword>
<organism evidence="10 11">
    <name type="scientific">Methanooceanicella nereidis</name>
    <dbReference type="NCBI Taxonomy" id="2052831"/>
    <lineage>
        <taxon>Archaea</taxon>
        <taxon>Methanobacteriati</taxon>
        <taxon>Methanobacteriota</taxon>
        <taxon>Stenosarchaea group</taxon>
        <taxon>Methanomicrobia</taxon>
        <taxon>Methanocellales</taxon>
        <taxon>Methanocellaceae</taxon>
        <taxon>Methanooceanicella</taxon>
    </lineage>
</organism>
<dbReference type="PIRSF" id="PIRSF039085">
    <property type="entry name" value="ABC_ATPase_HisP"/>
    <property type="match status" value="1"/>
</dbReference>
<evidence type="ECO:0000256" key="2">
    <source>
        <dbReference type="ARBA" id="ARBA00005417"/>
    </source>
</evidence>
<accession>A0AAP2W8C4</accession>
<evidence type="ECO:0000256" key="8">
    <source>
        <dbReference type="ARBA" id="ARBA00023136"/>
    </source>
</evidence>
<evidence type="ECO:0000256" key="3">
    <source>
        <dbReference type="ARBA" id="ARBA00022448"/>
    </source>
</evidence>
<dbReference type="InterPro" id="IPR030679">
    <property type="entry name" value="ABC_ATPase_HisP-typ"/>
</dbReference>
<keyword evidence="7" id="KW-0029">Amino-acid transport</keyword>
<dbReference type="InterPro" id="IPR050086">
    <property type="entry name" value="MetN_ABC_transporter-like"/>
</dbReference>
<comment type="caution">
    <text evidence="10">The sequence shown here is derived from an EMBL/GenBank/DDBJ whole genome shotgun (WGS) entry which is preliminary data.</text>
</comment>
<sequence length="240" mass="26889">MVSIRDLHKTFGELEVLKGINAEIKKGEVIVVLGPSGSGKSTMLRCINLLEEPTKGQIFIGDMEITSKKTDINKMRQRVGMVFQQFNLFPHLTALQNVTLGPLKVQKKSKEEANKLGLELLKKVGLQEKANNFPIQLSGGQQQRVAIARALAMKPEVMLFDEVTSALDPELVKEVLDVMKTLAMEGMTMIVVTHEMGFAREVGDRIIFMDGGFIVEENTPDRFFTNPQHDRTKKFLNMIS</sequence>